<evidence type="ECO:0000256" key="4">
    <source>
        <dbReference type="ARBA" id="ARBA00023136"/>
    </source>
</evidence>
<feature type="transmembrane region" description="Helical" evidence="5">
    <location>
        <begin position="84"/>
        <end position="100"/>
    </location>
</feature>
<dbReference type="GO" id="GO:0016020">
    <property type="term" value="C:membrane"/>
    <property type="evidence" value="ECO:0007669"/>
    <property type="project" value="UniProtKB-SubCell"/>
</dbReference>
<gene>
    <name evidence="6" type="ORF">Q31a_40590</name>
</gene>
<evidence type="ECO:0000256" key="5">
    <source>
        <dbReference type="SAM" id="Phobius"/>
    </source>
</evidence>
<dbReference type="Pfam" id="PF13564">
    <property type="entry name" value="DoxX_2"/>
    <property type="match status" value="1"/>
</dbReference>
<dbReference type="EMBL" id="CP036298">
    <property type="protein sequence ID" value="QDV25732.1"/>
    <property type="molecule type" value="Genomic_DNA"/>
</dbReference>
<evidence type="ECO:0000256" key="2">
    <source>
        <dbReference type="ARBA" id="ARBA00022692"/>
    </source>
</evidence>
<accession>A0A518GAV4</accession>
<evidence type="ECO:0000313" key="7">
    <source>
        <dbReference type="Proteomes" id="UP000318017"/>
    </source>
</evidence>
<organism evidence="6 7">
    <name type="scientific">Aureliella helgolandensis</name>
    <dbReference type="NCBI Taxonomy" id="2527968"/>
    <lineage>
        <taxon>Bacteria</taxon>
        <taxon>Pseudomonadati</taxon>
        <taxon>Planctomycetota</taxon>
        <taxon>Planctomycetia</taxon>
        <taxon>Pirellulales</taxon>
        <taxon>Pirellulaceae</taxon>
        <taxon>Aureliella</taxon>
    </lineage>
</organism>
<feature type="transmembrane region" description="Helical" evidence="5">
    <location>
        <begin position="60"/>
        <end position="78"/>
    </location>
</feature>
<evidence type="ECO:0000256" key="3">
    <source>
        <dbReference type="ARBA" id="ARBA00022989"/>
    </source>
</evidence>
<dbReference type="AlphaFoldDB" id="A0A518GAV4"/>
<feature type="transmembrane region" description="Helical" evidence="5">
    <location>
        <begin position="37"/>
        <end position="55"/>
    </location>
</feature>
<comment type="subcellular location">
    <subcellularLocation>
        <location evidence="1">Membrane</location>
        <topology evidence="1">Multi-pass membrane protein</topology>
    </subcellularLocation>
</comment>
<keyword evidence="3 5" id="KW-1133">Transmembrane helix</keyword>
<reference evidence="6 7" key="1">
    <citation type="submission" date="2019-02" db="EMBL/GenBank/DDBJ databases">
        <title>Deep-cultivation of Planctomycetes and their phenomic and genomic characterization uncovers novel biology.</title>
        <authorList>
            <person name="Wiegand S."/>
            <person name="Jogler M."/>
            <person name="Boedeker C."/>
            <person name="Pinto D."/>
            <person name="Vollmers J."/>
            <person name="Rivas-Marin E."/>
            <person name="Kohn T."/>
            <person name="Peeters S.H."/>
            <person name="Heuer A."/>
            <person name="Rast P."/>
            <person name="Oberbeckmann S."/>
            <person name="Bunk B."/>
            <person name="Jeske O."/>
            <person name="Meyerdierks A."/>
            <person name="Storesund J.E."/>
            <person name="Kallscheuer N."/>
            <person name="Luecker S."/>
            <person name="Lage O.M."/>
            <person name="Pohl T."/>
            <person name="Merkel B.J."/>
            <person name="Hornburger P."/>
            <person name="Mueller R.-W."/>
            <person name="Bruemmer F."/>
            <person name="Labrenz M."/>
            <person name="Spormann A.M."/>
            <person name="Op den Camp H."/>
            <person name="Overmann J."/>
            <person name="Amann R."/>
            <person name="Jetten M.S.M."/>
            <person name="Mascher T."/>
            <person name="Medema M.H."/>
            <person name="Devos D.P."/>
            <person name="Kaster A.-K."/>
            <person name="Ovreas L."/>
            <person name="Rohde M."/>
            <person name="Galperin M.Y."/>
            <person name="Jogler C."/>
        </authorList>
    </citation>
    <scope>NUCLEOTIDE SEQUENCE [LARGE SCALE GENOMIC DNA]</scope>
    <source>
        <strain evidence="6 7">Q31a</strain>
    </source>
</reference>
<evidence type="ECO:0008006" key="8">
    <source>
        <dbReference type="Google" id="ProtNLM"/>
    </source>
</evidence>
<dbReference type="KEGG" id="ahel:Q31a_40590"/>
<keyword evidence="2 5" id="KW-0812">Transmembrane</keyword>
<evidence type="ECO:0000256" key="1">
    <source>
        <dbReference type="ARBA" id="ARBA00004141"/>
    </source>
</evidence>
<proteinExistence type="predicted"/>
<dbReference type="InterPro" id="IPR032808">
    <property type="entry name" value="DoxX"/>
</dbReference>
<protein>
    <recommendedName>
        <fullName evidence="8">DoxX</fullName>
    </recommendedName>
</protein>
<keyword evidence="7" id="KW-1185">Reference proteome</keyword>
<keyword evidence="4 5" id="KW-0472">Membrane</keyword>
<dbReference type="Proteomes" id="UP000318017">
    <property type="component" value="Chromosome"/>
</dbReference>
<name>A0A518GAV4_9BACT</name>
<sequence>MLSTLVAVFLIFASAMGKFTEWEGKTEMFAHMGWTEKVLFNVGILEVAITILFLIPRTSFLGAILLTAYLGGAVGVHVRIEEPSFFPVVLGVIVWVALGLRQPVIFRLAFGSPLTNPTAGSTSSAN</sequence>
<evidence type="ECO:0000313" key="6">
    <source>
        <dbReference type="EMBL" id="QDV25732.1"/>
    </source>
</evidence>